<dbReference type="EMBL" id="VMRY01000034">
    <property type="protein sequence ID" value="TVT55348.1"/>
    <property type="molecule type" value="Genomic_DNA"/>
</dbReference>
<gene>
    <name evidence="2" type="ORF">FHK82_08390</name>
</gene>
<name>A0A558D2V4_9GAMM</name>
<evidence type="ECO:0000313" key="3">
    <source>
        <dbReference type="Proteomes" id="UP000317355"/>
    </source>
</evidence>
<feature type="compositionally biased region" description="Basic and acidic residues" evidence="1">
    <location>
        <begin position="9"/>
        <end position="34"/>
    </location>
</feature>
<accession>A0A558D2V4</accession>
<dbReference type="Gene3D" id="3.30.300.20">
    <property type="match status" value="1"/>
</dbReference>
<organism evidence="2 3">
    <name type="scientific">Sedimenticola thiotaurini</name>
    <dbReference type="NCBI Taxonomy" id="1543721"/>
    <lineage>
        <taxon>Bacteria</taxon>
        <taxon>Pseudomonadati</taxon>
        <taxon>Pseudomonadota</taxon>
        <taxon>Gammaproteobacteria</taxon>
        <taxon>Chromatiales</taxon>
        <taxon>Sedimenticolaceae</taxon>
        <taxon>Sedimenticola</taxon>
    </lineage>
</organism>
<dbReference type="InterPro" id="IPR015946">
    <property type="entry name" value="KH_dom-like_a/b"/>
</dbReference>
<evidence type="ECO:0000313" key="2">
    <source>
        <dbReference type="EMBL" id="TVT55348.1"/>
    </source>
</evidence>
<protein>
    <submittedName>
        <fullName evidence="2">OsmC family protein</fullName>
    </submittedName>
</protein>
<dbReference type="PANTHER" id="PTHR35368">
    <property type="entry name" value="HYDROPEROXIDE REDUCTASE"/>
    <property type="match status" value="1"/>
</dbReference>
<dbReference type="AlphaFoldDB" id="A0A558D2V4"/>
<proteinExistence type="predicted"/>
<dbReference type="InterPro" id="IPR036102">
    <property type="entry name" value="OsmC/Ohrsf"/>
</dbReference>
<dbReference type="PANTHER" id="PTHR35368:SF1">
    <property type="entry name" value="HYDROPEROXIDE REDUCTASE"/>
    <property type="match status" value="1"/>
</dbReference>
<feature type="region of interest" description="Disordered" evidence="1">
    <location>
        <begin position="1"/>
        <end position="49"/>
    </location>
</feature>
<reference evidence="2 3" key="1">
    <citation type="submission" date="2019-07" db="EMBL/GenBank/DDBJ databases">
        <title>The pathways for chlorine oxyanion respiration interact through the shared metabolite chlorate.</title>
        <authorList>
            <person name="Barnum T.P."/>
            <person name="Cheng Y."/>
            <person name="Hill K.A."/>
            <person name="Lucas L.N."/>
            <person name="Carlson H.K."/>
            <person name="Coates J.D."/>
        </authorList>
    </citation>
    <scope>NUCLEOTIDE SEQUENCE [LARGE SCALE GENOMIC DNA]</scope>
    <source>
        <strain evidence="2">BK-3</strain>
    </source>
</reference>
<dbReference type="Proteomes" id="UP000317355">
    <property type="component" value="Unassembled WGS sequence"/>
</dbReference>
<dbReference type="InterPro" id="IPR003718">
    <property type="entry name" value="OsmC/Ohr_fam"/>
</dbReference>
<dbReference type="Pfam" id="PF02566">
    <property type="entry name" value="OsmC"/>
    <property type="match status" value="1"/>
</dbReference>
<comment type="caution">
    <text evidence="2">The sequence shown here is derived from an EMBL/GenBank/DDBJ whole genome shotgun (WGS) entry which is preliminary data.</text>
</comment>
<evidence type="ECO:0000256" key="1">
    <source>
        <dbReference type="SAM" id="MobiDB-lite"/>
    </source>
</evidence>
<dbReference type="InterPro" id="IPR052924">
    <property type="entry name" value="OsmC/Ohr_hydroprdx_reductase"/>
</dbReference>
<sequence length="180" mass="19526">MINQSNMTVRDRQDPLRKHYQEKPQDASISDRAKTSGGSTNDPFHGMVQPGKADYDVSVPFGIHRAIGGYHDAPNPGDLLCAALAACLDSTFRIIANRMGISLTSLEVEVVANVDVRGTLLVDRTVQVGFQKMQCHVNIQAAEGTDPRLIEKLAAASEYSCVVWQTLRDGVSVETSLNVG</sequence>
<dbReference type="SUPFAM" id="SSF82784">
    <property type="entry name" value="OsmC-like"/>
    <property type="match status" value="1"/>
</dbReference>